<accession>A0ABS5M8V1</accession>
<evidence type="ECO:0000313" key="1">
    <source>
        <dbReference type="EMBL" id="MBS3183453.1"/>
    </source>
</evidence>
<gene>
    <name evidence="1" type="ORF">JSQ98_14800</name>
</gene>
<protein>
    <submittedName>
        <fullName evidence="1">Uncharacterized protein</fullName>
    </submittedName>
</protein>
<dbReference type="Proteomes" id="UP000811492">
    <property type="component" value="Unassembled WGS sequence"/>
</dbReference>
<proteinExistence type="predicted"/>
<keyword evidence="2" id="KW-1185">Reference proteome</keyword>
<sequence>MKLKSREYARGIEHAKIEGVYTDQLARVLLALDYDGTEALNPRYWQQ</sequence>
<comment type="caution">
    <text evidence="1">The sequence shown here is derived from an EMBL/GenBank/DDBJ whole genome shotgun (WGS) entry which is preliminary data.</text>
</comment>
<dbReference type="EMBL" id="JAFEVO010000002">
    <property type="protein sequence ID" value="MBS3183453.1"/>
    <property type="molecule type" value="Genomic_DNA"/>
</dbReference>
<name>A0ABS5M8V1_9MICO</name>
<reference evidence="1 2" key="1">
    <citation type="submission" date="2021-02" db="EMBL/GenBank/DDBJ databases">
        <title>Draft genome and description of Leucobacter sp nov strain Marseille-Q4368.</title>
        <authorList>
            <person name="Boxberger M."/>
            <person name="La Scola B."/>
        </authorList>
    </citation>
    <scope>NUCLEOTIDE SEQUENCE [LARGE SCALE GENOMIC DNA]</scope>
    <source>
        <strain evidence="1 2">Marseille-Q4368</strain>
    </source>
</reference>
<evidence type="ECO:0000313" key="2">
    <source>
        <dbReference type="Proteomes" id="UP000811492"/>
    </source>
</evidence>
<dbReference type="RefSeq" id="WP_211650588.1">
    <property type="nucleotide sequence ID" value="NZ_JAFEVO010000002.1"/>
</dbReference>
<organism evidence="1 2">
    <name type="scientific">Leucobacter manosquensis</name>
    <dbReference type="NCBI Taxonomy" id="2810611"/>
    <lineage>
        <taxon>Bacteria</taxon>
        <taxon>Bacillati</taxon>
        <taxon>Actinomycetota</taxon>
        <taxon>Actinomycetes</taxon>
        <taxon>Micrococcales</taxon>
        <taxon>Microbacteriaceae</taxon>
        <taxon>Leucobacter</taxon>
    </lineage>
</organism>